<keyword evidence="4" id="KW-0808">Transferase</keyword>
<evidence type="ECO:0000256" key="2">
    <source>
        <dbReference type="ARBA" id="ARBA00022475"/>
    </source>
</evidence>
<feature type="domain" description="Glycosyltransferase RgtA/B/C/D-like" evidence="10">
    <location>
        <begin position="63"/>
        <end position="158"/>
    </location>
</feature>
<dbReference type="AlphaFoldDB" id="A0A7C4PLP0"/>
<keyword evidence="5 9" id="KW-0812">Transmembrane</keyword>
<evidence type="ECO:0000256" key="6">
    <source>
        <dbReference type="ARBA" id="ARBA00022989"/>
    </source>
</evidence>
<feature type="transmembrane region" description="Helical" evidence="9">
    <location>
        <begin position="239"/>
        <end position="255"/>
    </location>
</feature>
<gene>
    <name evidence="11" type="ORF">ENT37_07150</name>
</gene>
<dbReference type="PANTHER" id="PTHR33908">
    <property type="entry name" value="MANNOSYLTRANSFERASE YKCB-RELATED"/>
    <property type="match status" value="1"/>
</dbReference>
<evidence type="ECO:0000256" key="9">
    <source>
        <dbReference type="SAM" id="Phobius"/>
    </source>
</evidence>
<keyword evidence="7 9" id="KW-0472">Membrane</keyword>
<feature type="transmembrane region" description="Helical" evidence="9">
    <location>
        <begin position="87"/>
        <end position="104"/>
    </location>
</feature>
<comment type="subcellular location">
    <subcellularLocation>
        <location evidence="1">Cell membrane</location>
        <topology evidence="1">Multi-pass membrane protein</topology>
    </subcellularLocation>
</comment>
<sequence>MNDEFEMEELAPWLVLIATLIGGFLRALLLDAKGMWLDETFSVWMASHNLADLLQWAASTDQQPPLYYLLLHYWMALIGNTPYDTRLLSALIGTGTIPIIYLIGKRISGAVLGLAAAVILAFSPFHIYYAQETRMDTLLAFNAAVAMYALVRLLTDSRAARPIGSQFREVFHAWRTPEPVEPEREDDLHGPEPARAQNNPRARGFRPRRLPIQSIETDLAWTAWIVFSAATLFSHNTGVLFLLAANLLVFGLMLFQRLKKTGGGLAFQAPSPGNWLKAQTGILMVWSPWILPFIQQAGRVYQRFWIPRPTLEDVIQTLKSFLNASGPIPSNLATAIWILYALVAGLGLVYFRKKIPQFFFLVGLFTIPLLGELIISVWRPIFWDRTLIWSTIPLYLILAAGVAFLKFRFPVFMALGFLATINLFSIGDYYRFEPREDWRTAARVIAGFAEENDLILFNTNLAVIPFDYYFLPYETHYYLQVEKRGLPQDLFESGVLEPEMTPGDIPALLSSLEGHNRVWLVYSHAPYTDSMGLVPQALASQMKLIRKDNFYGGQVQLYTNP</sequence>
<feature type="transmembrane region" description="Helical" evidence="9">
    <location>
        <begin position="387"/>
        <end position="405"/>
    </location>
</feature>
<dbReference type="InterPro" id="IPR050297">
    <property type="entry name" value="LipidA_mod_glycosyltrf_83"/>
</dbReference>
<feature type="transmembrane region" description="Helical" evidence="9">
    <location>
        <begin position="358"/>
        <end position="381"/>
    </location>
</feature>
<organism evidence="11">
    <name type="scientific">Anaerolinea thermolimosa</name>
    <dbReference type="NCBI Taxonomy" id="229919"/>
    <lineage>
        <taxon>Bacteria</taxon>
        <taxon>Bacillati</taxon>
        <taxon>Chloroflexota</taxon>
        <taxon>Anaerolineae</taxon>
        <taxon>Anaerolineales</taxon>
        <taxon>Anaerolineaceae</taxon>
        <taxon>Anaerolinea</taxon>
    </lineage>
</organism>
<keyword evidence="3" id="KW-0328">Glycosyltransferase</keyword>
<dbReference type="GO" id="GO:0005886">
    <property type="term" value="C:plasma membrane"/>
    <property type="evidence" value="ECO:0007669"/>
    <property type="project" value="UniProtKB-SubCell"/>
</dbReference>
<accession>A0A7C4PLP0</accession>
<feature type="region of interest" description="Disordered" evidence="8">
    <location>
        <begin position="179"/>
        <end position="204"/>
    </location>
</feature>
<evidence type="ECO:0000256" key="5">
    <source>
        <dbReference type="ARBA" id="ARBA00022692"/>
    </source>
</evidence>
<evidence type="ECO:0000256" key="3">
    <source>
        <dbReference type="ARBA" id="ARBA00022676"/>
    </source>
</evidence>
<feature type="transmembrane region" description="Helical" evidence="9">
    <location>
        <begin position="332"/>
        <end position="351"/>
    </location>
</feature>
<feature type="transmembrane region" description="Helical" evidence="9">
    <location>
        <begin position="412"/>
        <end position="430"/>
    </location>
</feature>
<evidence type="ECO:0000313" key="11">
    <source>
        <dbReference type="EMBL" id="HGS21629.1"/>
    </source>
</evidence>
<evidence type="ECO:0000259" key="10">
    <source>
        <dbReference type="Pfam" id="PF13231"/>
    </source>
</evidence>
<dbReference type="InterPro" id="IPR038731">
    <property type="entry name" value="RgtA/B/C-like"/>
</dbReference>
<reference evidence="11" key="1">
    <citation type="journal article" date="2020" name="mSystems">
        <title>Genome- and Community-Level Interaction Insights into Carbon Utilization and Element Cycling Functions of Hydrothermarchaeota in Hydrothermal Sediment.</title>
        <authorList>
            <person name="Zhou Z."/>
            <person name="Liu Y."/>
            <person name="Xu W."/>
            <person name="Pan J."/>
            <person name="Luo Z.H."/>
            <person name="Li M."/>
        </authorList>
    </citation>
    <scope>NUCLEOTIDE SEQUENCE [LARGE SCALE GENOMIC DNA]</scope>
    <source>
        <strain evidence="11">SpSt-573</strain>
    </source>
</reference>
<evidence type="ECO:0000256" key="4">
    <source>
        <dbReference type="ARBA" id="ARBA00022679"/>
    </source>
</evidence>
<protein>
    <recommendedName>
        <fullName evidence="10">Glycosyltransferase RgtA/B/C/D-like domain-containing protein</fullName>
    </recommendedName>
</protein>
<dbReference type="Pfam" id="PF13231">
    <property type="entry name" value="PMT_2"/>
    <property type="match status" value="1"/>
</dbReference>
<comment type="caution">
    <text evidence="11">The sequence shown here is derived from an EMBL/GenBank/DDBJ whole genome shotgun (WGS) entry which is preliminary data.</text>
</comment>
<dbReference type="PANTHER" id="PTHR33908:SF11">
    <property type="entry name" value="MEMBRANE PROTEIN"/>
    <property type="match status" value="1"/>
</dbReference>
<evidence type="ECO:0000256" key="1">
    <source>
        <dbReference type="ARBA" id="ARBA00004651"/>
    </source>
</evidence>
<dbReference type="EMBL" id="DSYK01000356">
    <property type="protein sequence ID" value="HGS21629.1"/>
    <property type="molecule type" value="Genomic_DNA"/>
</dbReference>
<keyword evidence="6 9" id="KW-1133">Transmembrane helix</keyword>
<dbReference type="GO" id="GO:0009103">
    <property type="term" value="P:lipopolysaccharide biosynthetic process"/>
    <property type="evidence" value="ECO:0007669"/>
    <property type="project" value="UniProtKB-ARBA"/>
</dbReference>
<evidence type="ECO:0000256" key="7">
    <source>
        <dbReference type="ARBA" id="ARBA00023136"/>
    </source>
</evidence>
<name>A0A7C4PLP0_9CHLR</name>
<dbReference type="GO" id="GO:0016763">
    <property type="term" value="F:pentosyltransferase activity"/>
    <property type="evidence" value="ECO:0007669"/>
    <property type="project" value="TreeGrafter"/>
</dbReference>
<keyword evidence="2" id="KW-1003">Cell membrane</keyword>
<feature type="transmembrane region" description="Helical" evidence="9">
    <location>
        <begin position="12"/>
        <end position="29"/>
    </location>
</feature>
<evidence type="ECO:0000256" key="8">
    <source>
        <dbReference type="SAM" id="MobiDB-lite"/>
    </source>
</evidence>
<proteinExistence type="predicted"/>
<feature type="transmembrane region" description="Helical" evidence="9">
    <location>
        <begin position="111"/>
        <end position="131"/>
    </location>
</feature>